<dbReference type="GO" id="GO:0003677">
    <property type="term" value="F:DNA binding"/>
    <property type="evidence" value="ECO:0007669"/>
    <property type="project" value="InterPro"/>
</dbReference>
<dbReference type="PROSITE" id="PS50043">
    <property type="entry name" value="HTH_LUXR_2"/>
    <property type="match status" value="1"/>
</dbReference>
<dbReference type="InterPro" id="IPR027417">
    <property type="entry name" value="P-loop_NTPase"/>
</dbReference>
<evidence type="ECO:0000313" key="4">
    <source>
        <dbReference type="Proteomes" id="UP000649753"/>
    </source>
</evidence>
<dbReference type="GO" id="GO:0006355">
    <property type="term" value="P:regulation of DNA-templated transcription"/>
    <property type="evidence" value="ECO:0007669"/>
    <property type="project" value="InterPro"/>
</dbReference>
<feature type="domain" description="HTH luxR-type" evidence="2">
    <location>
        <begin position="2"/>
        <end position="67"/>
    </location>
</feature>
<dbReference type="InterPro" id="IPR016032">
    <property type="entry name" value="Sig_transdc_resp-reg_C-effctor"/>
</dbReference>
<comment type="caution">
    <text evidence="3">The sequence shown here is derived from an EMBL/GenBank/DDBJ whole genome shotgun (WGS) entry which is preliminary data.</text>
</comment>
<reference evidence="3" key="1">
    <citation type="submission" date="2020-10" db="EMBL/GenBank/DDBJ databases">
        <title>Sequencing the genomes of 1000 actinobacteria strains.</title>
        <authorList>
            <person name="Klenk H.-P."/>
        </authorList>
    </citation>
    <scope>NUCLEOTIDE SEQUENCE</scope>
    <source>
        <strain evidence="3">DSM 46832</strain>
    </source>
</reference>
<sequence>MTASGEVDISAREAEVLALLGERCTNAEIAARLFISVRTVESHVSSLLRKCGVADRRALSAFAAARAATPPRRTGGVAALPVPRTRFVGRRQERDSVLAALPDTRLVMLVGTGGVGKSRLAVELAAEAAPRFPDGGAFVDLVPVRDGFVAQAVAAALGVTPSPRQPLTEAIVMWLGESRSLLVLDNCEHLLDAVAVFAERILSGCPGVSIVATSRERLGAPGERVVPVLPLPDSDGRELFDDRAGAAGSAADDPVVVGELCVRLDNLPLAIELAAARSASLGAAGLLAALQDPLRMLSGGRDADQRHRSLRAVLNWSYGLLDDVEQVLFRRLAVFAGGFDLGAAMVVSGGDSLAETADLLGRLVDKSLVTHQRDAGRWRLLGTVRAFARELLDADQGRAEVFDRYLDWASTAAGKLVERLGDEWRDDFDALADDLRAALLICPSASGTTCHRLARALGRLTYARRFLADSVSYYLQAAERAPGPADAALDLRSAADCAMIGMASGARVVDLLLASARRAEAAGDGNAMAITLARLVELVNRCDGRIASDISHERLGGLLDEARAVGDPGDPAVAAAIAVAAAWNVSSRRFDADPVLARTAAEVARNSGDPVLVSAGLDALGSAAAQTGRPAEAYRISQERLGLLPTLDRTDPRAAPEIDDIFQMAATSALRAGDLPSALDLARQMVQDDLFGNRSYYAVSTLVPALLLTGGIDEALGHANVLWDGWQRAGRPPVGYMVSVAASAVLGYGLRHHRENLLLWRRRLAEFPGGPSVDVSRLPSVVFAQCRTAVHLNQFADASRLVDRAFGDFHSYRYDTYACAAGAELAVVAGLPDAVERISVADRTTAGNAWSDACLTRARGRLHGDVDALAASLAGFRRIGARAEHAYTLLLLPGREPEGRAELESLGLPPPPASGKPPPVGGKPPPVGGR</sequence>
<dbReference type="InterPro" id="IPR058852">
    <property type="entry name" value="HTH_77"/>
</dbReference>
<dbReference type="Proteomes" id="UP000649753">
    <property type="component" value="Unassembled WGS sequence"/>
</dbReference>
<accession>A0A927M4I2</accession>
<dbReference type="PANTHER" id="PTHR47691">
    <property type="entry name" value="REGULATOR-RELATED"/>
    <property type="match status" value="1"/>
</dbReference>
<organism evidence="3 4">
    <name type="scientific">Plantactinospora soyae</name>
    <dbReference type="NCBI Taxonomy" id="1544732"/>
    <lineage>
        <taxon>Bacteria</taxon>
        <taxon>Bacillati</taxon>
        <taxon>Actinomycetota</taxon>
        <taxon>Actinomycetes</taxon>
        <taxon>Micromonosporales</taxon>
        <taxon>Micromonosporaceae</taxon>
        <taxon>Plantactinospora</taxon>
    </lineage>
</organism>
<dbReference type="InterPro" id="IPR036388">
    <property type="entry name" value="WH-like_DNA-bd_sf"/>
</dbReference>
<dbReference type="RefSeq" id="WP_192766638.1">
    <property type="nucleotide sequence ID" value="NZ_JADBEB010000001.1"/>
</dbReference>
<feature type="region of interest" description="Disordered" evidence="1">
    <location>
        <begin position="900"/>
        <end position="930"/>
    </location>
</feature>
<dbReference type="PANTHER" id="PTHR47691:SF3">
    <property type="entry name" value="HTH-TYPE TRANSCRIPTIONAL REGULATOR RV0890C-RELATED"/>
    <property type="match status" value="1"/>
</dbReference>
<dbReference type="SUPFAM" id="SSF46894">
    <property type="entry name" value="C-terminal effector domain of the bipartite response regulators"/>
    <property type="match status" value="1"/>
</dbReference>
<proteinExistence type="predicted"/>
<dbReference type="Gene3D" id="3.40.50.300">
    <property type="entry name" value="P-loop containing nucleotide triphosphate hydrolases"/>
    <property type="match status" value="1"/>
</dbReference>
<keyword evidence="4" id="KW-1185">Reference proteome</keyword>
<evidence type="ECO:0000313" key="3">
    <source>
        <dbReference type="EMBL" id="MBE1486650.1"/>
    </source>
</evidence>
<evidence type="ECO:0000256" key="1">
    <source>
        <dbReference type="SAM" id="MobiDB-lite"/>
    </source>
</evidence>
<dbReference type="Pfam" id="PF00196">
    <property type="entry name" value="GerE"/>
    <property type="match status" value="1"/>
</dbReference>
<dbReference type="PRINTS" id="PR00038">
    <property type="entry name" value="HTHLUXR"/>
</dbReference>
<gene>
    <name evidence="3" type="ORF">H4W31_002288</name>
</gene>
<dbReference type="InterPro" id="IPR000792">
    <property type="entry name" value="Tscrpt_reg_LuxR_C"/>
</dbReference>
<name>A0A927M4I2_9ACTN</name>
<dbReference type="SUPFAM" id="SSF52540">
    <property type="entry name" value="P-loop containing nucleoside triphosphate hydrolases"/>
    <property type="match status" value="1"/>
</dbReference>
<dbReference type="CDD" id="cd06170">
    <property type="entry name" value="LuxR_C_like"/>
    <property type="match status" value="1"/>
</dbReference>
<protein>
    <submittedName>
        <fullName evidence="3">ATPase/DNA-binding CsgD family transcriptional regulator</fullName>
    </submittedName>
</protein>
<dbReference type="Gene3D" id="1.10.10.10">
    <property type="entry name" value="Winged helix-like DNA-binding domain superfamily/Winged helix DNA-binding domain"/>
    <property type="match status" value="1"/>
</dbReference>
<dbReference type="SMART" id="SM00421">
    <property type="entry name" value="HTH_LUXR"/>
    <property type="match status" value="1"/>
</dbReference>
<feature type="compositionally biased region" description="Pro residues" evidence="1">
    <location>
        <begin position="908"/>
        <end position="930"/>
    </location>
</feature>
<dbReference type="EMBL" id="JADBEB010000001">
    <property type="protein sequence ID" value="MBE1486650.1"/>
    <property type="molecule type" value="Genomic_DNA"/>
</dbReference>
<evidence type="ECO:0000259" key="2">
    <source>
        <dbReference type="PROSITE" id="PS50043"/>
    </source>
</evidence>
<dbReference type="Pfam" id="PF25872">
    <property type="entry name" value="HTH_77"/>
    <property type="match status" value="1"/>
</dbReference>
<dbReference type="AlphaFoldDB" id="A0A927M4I2"/>